<accession>A0A941D0A9</accession>
<keyword evidence="2" id="KW-1185">Reference proteome</keyword>
<name>A0A941D0A9_9CAUL</name>
<dbReference type="RefSeq" id="WP_215338416.1">
    <property type="nucleotide sequence ID" value="NZ_JAGSGD010000001.1"/>
</dbReference>
<proteinExistence type="predicted"/>
<comment type="caution">
    <text evidence="1">The sequence shown here is derived from an EMBL/GenBank/DDBJ whole genome shotgun (WGS) entry which is preliminary data.</text>
</comment>
<protein>
    <submittedName>
        <fullName evidence="1">Uncharacterized protein</fullName>
    </submittedName>
</protein>
<gene>
    <name evidence="1" type="ORF">JKL49_03985</name>
</gene>
<organism evidence="1 2">
    <name type="scientific">Phenylobacterium glaciei</name>
    <dbReference type="NCBI Taxonomy" id="2803784"/>
    <lineage>
        <taxon>Bacteria</taxon>
        <taxon>Pseudomonadati</taxon>
        <taxon>Pseudomonadota</taxon>
        <taxon>Alphaproteobacteria</taxon>
        <taxon>Caulobacterales</taxon>
        <taxon>Caulobacteraceae</taxon>
        <taxon>Phenylobacterium</taxon>
    </lineage>
</organism>
<evidence type="ECO:0000313" key="1">
    <source>
        <dbReference type="EMBL" id="MBR7618538.1"/>
    </source>
</evidence>
<dbReference type="AlphaFoldDB" id="A0A941D0A9"/>
<dbReference type="EMBL" id="JAGSGD010000001">
    <property type="protein sequence ID" value="MBR7618538.1"/>
    <property type="molecule type" value="Genomic_DNA"/>
</dbReference>
<sequence>MIALLLALAGAAPPEGEHATLQSCEMTPSGWVCTYTIPAVTLLGTANAPPPQVVLTPRPPPPTTAAAPAQPDKIEAARQARLIANCADAGWMSFCLPKDRREARRLKAAATASAALRTQVTHLLSENKCPEAVKTALVAGDMTLAREARAFCTP</sequence>
<reference evidence="1" key="1">
    <citation type="submission" date="2021-04" db="EMBL/GenBank/DDBJ databases">
        <title>Draft genome assembly of strain Phenylobacterium sp. 20VBR1 using MiniION and Illumina platforms.</title>
        <authorList>
            <person name="Thomas F.A."/>
            <person name="Krishnan K.P."/>
            <person name="Sinha R.K."/>
        </authorList>
    </citation>
    <scope>NUCLEOTIDE SEQUENCE</scope>
    <source>
        <strain evidence="1">20VBR1</strain>
    </source>
</reference>
<dbReference type="Proteomes" id="UP000622580">
    <property type="component" value="Unassembled WGS sequence"/>
</dbReference>
<evidence type="ECO:0000313" key="2">
    <source>
        <dbReference type="Proteomes" id="UP000622580"/>
    </source>
</evidence>